<proteinExistence type="predicted"/>
<evidence type="ECO:0000256" key="2">
    <source>
        <dbReference type="SAM" id="SignalP"/>
    </source>
</evidence>
<dbReference type="InterPro" id="IPR025421">
    <property type="entry name" value="DUF4148"/>
</dbReference>
<evidence type="ECO:0000313" key="3">
    <source>
        <dbReference type="EMBL" id="KUZ96692.1"/>
    </source>
</evidence>
<dbReference type="Proteomes" id="UP000065521">
    <property type="component" value="Unassembled WGS sequence"/>
</dbReference>
<protein>
    <submittedName>
        <fullName evidence="3">Uncharacterized protein</fullName>
    </submittedName>
</protein>
<organism evidence="3 4">
    <name type="scientific">Burkholderia ubonensis</name>
    <dbReference type="NCBI Taxonomy" id="101571"/>
    <lineage>
        <taxon>Bacteria</taxon>
        <taxon>Pseudomonadati</taxon>
        <taxon>Pseudomonadota</taxon>
        <taxon>Betaproteobacteria</taxon>
        <taxon>Burkholderiales</taxon>
        <taxon>Burkholderiaceae</taxon>
        <taxon>Burkholderia</taxon>
        <taxon>Burkholderia cepacia complex</taxon>
    </lineage>
</organism>
<keyword evidence="2" id="KW-0732">Signal</keyword>
<dbReference type="AlphaFoldDB" id="A0A103D549"/>
<accession>A0A103D549</accession>
<sequence length="88" mass="8796">MKTVFKAALAAVCVLGAVGLARAQEGSTPASPPSDSAISATAVGSMPAAGTQAGSPAGLTRAQVKQELLRAQKSGELERLNQLYEGGQ</sequence>
<dbReference type="Pfam" id="PF13663">
    <property type="entry name" value="DUF4148"/>
    <property type="match status" value="1"/>
</dbReference>
<feature type="signal peptide" evidence="2">
    <location>
        <begin position="1"/>
        <end position="23"/>
    </location>
</feature>
<feature type="chain" id="PRO_5043568062" evidence="2">
    <location>
        <begin position="24"/>
        <end position="88"/>
    </location>
</feature>
<evidence type="ECO:0000256" key="1">
    <source>
        <dbReference type="SAM" id="MobiDB-lite"/>
    </source>
</evidence>
<dbReference type="EMBL" id="LOTN01000002">
    <property type="protein sequence ID" value="KUZ96692.1"/>
    <property type="molecule type" value="Genomic_DNA"/>
</dbReference>
<feature type="compositionally biased region" description="Low complexity" evidence="1">
    <location>
        <begin position="23"/>
        <end position="42"/>
    </location>
</feature>
<comment type="caution">
    <text evidence="3">The sequence shown here is derived from an EMBL/GenBank/DDBJ whole genome shotgun (WGS) entry which is preliminary data.</text>
</comment>
<reference evidence="3 4" key="1">
    <citation type="submission" date="2015-11" db="EMBL/GenBank/DDBJ databases">
        <title>Expanding the genomic diversity of Burkholderia species for the development of highly accurate diagnostics.</title>
        <authorList>
            <person name="Sahl J."/>
            <person name="Keim P."/>
            <person name="Wagner D."/>
        </authorList>
    </citation>
    <scope>NUCLEOTIDE SEQUENCE [LARGE SCALE GENOMIC DNA]</scope>
    <source>
        <strain evidence="3 4">RF32-BP4</strain>
    </source>
</reference>
<evidence type="ECO:0000313" key="4">
    <source>
        <dbReference type="Proteomes" id="UP000065521"/>
    </source>
</evidence>
<feature type="region of interest" description="Disordered" evidence="1">
    <location>
        <begin position="23"/>
        <end position="61"/>
    </location>
</feature>
<name>A0A103D549_9BURK</name>
<gene>
    <name evidence="3" type="ORF">WI38_03125</name>
</gene>
<dbReference type="RefSeq" id="WP_059609133.1">
    <property type="nucleotide sequence ID" value="NZ_CP013370.1"/>
</dbReference>